<reference evidence="2 3" key="2">
    <citation type="submission" date="2019-02" db="EMBL/GenBank/DDBJ databases">
        <title>'Lichenibacterium ramalinii' gen. nov. sp. nov., 'Lichenibacterium minor' gen. nov. sp. nov.</title>
        <authorList>
            <person name="Pankratov T."/>
        </authorList>
    </citation>
    <scope>NUCLEOTIDE SEQUENCE [LARGE SCALE GENOMIC DNA]</scope>
    <source>
        <strain evidence="2 3">RmlP001</strain>
    </source>
</reference>
<name>A0A4V1RIL7_9HYPH</name>
<evidence type="ECO:0000313" key="3">
    <source>
        <dbReference type="Proteomes" id="UP000289411"/>
    </source>
</evidence>
<protein>
    <submittedName>
        <fullName evidence="2">Uncharacterized protein</fullName>
    </submittedName>
</protein>
<gene>
    <name evidence="2" type="ORF">D3272_13525</name>
</gene>
<feature type="region of interest" description="Disordered" evidence="1">
    <location>
        <begin position="1"/>
        <end position="22"/>
    </location>
</feature>
<reference evidence="2 3" key="1">
    <citation type="submission" date="2018-09" db="EMBL/GenBank/DDBJ databases">
        <authorList>
            <person name="Grouzdev D.S."/>
            <person name="Krutkina M.S."/>
        </authorList>
    </citation>
    <scope>NUCLEOTIDE SEQUENCE [LARGE SCALE GENOMIC DNA]</scope>
    <source>
        <strain evidence="2 3">RmlP001</strain>
    </source>
</reference>
<keyword evidence="3" id="KW-1185">Reference proteome</keyword>
<comment type="caution">
    <text evidence="2">The sequence shown here is derived from an EMBL/GenBank/DDBJ whole genome shotgun (WGS) entry which is preliminary data.</text>
</comment>
<accession>A0A4V1RIL7</accession>
<evidence type="ECO:0000313" key="2">
    <source>
        <dbReference type="EMBL" id="RYB04451.1"/>
    </source>
</evidence>
<evidence type="ECO:0000256" key="1">
    <source>
        <dbReference type="SAM" id="MobiDB-lite"/>
    </source>
</evidence>
<proteinExistence type="predicted"/>
<feature type="compositionally biased region" description="Basic and acidic residues" evidence="1">
    <location>
        <begin position="13"/>
        <end position="22"/>
    </location>
</feature>
<organism evidence="2 3">
    <name type="scientific">Lichenibacterium ramalinae</name>
    <dbReference type="NCBI Taxonomy" id="2316527"/>
    <lineage>
        <taxon>Bacteria</taxon>
        <taxon>Pseudomonadati</taxon>
        <taxon>Pseudomonadota</taxon>
        <taxon>Alphaproteobacteria</taxon>
        <taxon>Hyphomicrobiales</taxon>
        <taxon>Lichenihabitantaceae</taxon>
        <taxon>Lichenibacterium</taxon>
    </lineage>
</organism>
<dbReference type="AlphaFoldDB" id="A0A4V1RIL7"/>
<dbReference type="EMBL" id="QYBC01000010">
    <property type="protein sequence ID" value="RYB04451.1"/>
    <property type="molecule type" value="Genomic_DNA"/>
</dbReference>
<dbReference type="Proteomes" id="UP000289411">
    <property type="component" value="Unassembled WGS sequence"/>
</dbReference>
<sequence length="84" mass="9366">MAPRRSGSGHLDTGQDRDDRLPRADVVDGDLFIETAQTTRAVVEAMVNASPWYDAELDDGWTTQLHRFRDRASGVIRRAVDPKG</sequence>